<dbReference type="GO" id="GO:0046872">
    <property type="term" value="F:metal ion binding"/>
    <property type="evidence" value="ECO:0007669"/>
    <property type="project" value="InterPro"/>
</dbReference>
<organism evidence="11">
    <name type="scientific">uncultured Alphaproteobacteria bacterium</name>
    <dbReference type="NCBI Taxonomy" id="91750"/>
    <lineage>
        <taxon>Bacteria</taxon>
        <taxon>Pseudomonadati</taxon>
        <taxon>Pseudomonadota</taxon>
        <taxon>Alphaproteobacteria</taxon>
        <taxon>environmental samples</taxon>
    </lineage>
</organism>
<feature type="domain" description="Alcohol dehydrogenase iron-type/glycerol dehydrogenase GldA" evidence="9">
    <location>
        <begin position="22"/>
        <end position="179"/>
    </location>
</feature>
<dbReference type="Gene3D" id="3.40.50.1970">
    <property type="match status" value="1"/>
</dbReference>
<reference evidence="11" key="1">
    <citation type="submission" date="2016-04" db="EMBL/GenBank/DDBJ databases">
        <authorList>
            <person name="Evans L.H."/>
            <person name="Alamgir A."/>
            <person name="Owens N."/>
            <person name="Weber N.D."/>
            <person name="Virtaneva K."/>
            <person name="Barbian K."/>
            <person name="Babar A."/>
            <person name="Rosenke K."/>
        </authorList>
    </citation>
    <scope>NUCLEOTIDE SEQUENCE</scope>
    <source>
        <strain evidence="11">86</strain>
    </source>
</reference>
<dbReference type="SUPFAM" id="SSF56796">
    <property type="entry name" value="Dehydroquinate synthase-like"/>
    <property type="match status" value="1"/>
</dbReference>
<dbReference type="InterPro" id="IPR018211">
    <property type="entry name" value="ADH_Fe_CS"/>
</dbReference>
<dbReference type="InterPro" id="IPR001670">
    <property type="entry name" value="ADH_Fe/GldA"/>
</dbReference>
<dbReference type="CDD" id="cd08193">
    <property type="entry name" value="HVD"/>
    <property type="match status" value="1"/>
</dbReference>
<keyword evidence="4" id="KW-0520">NAD</keyword>
<evidence type="ECO:0000256" key="6">
    <source>
        <dbReference type="ARBA" id="ARBA00049243"/>
    </source>
</evidence>
<evidence type="ECO:0000259" key="9">
    <source>
        <dbReference type="Pfam" id="PF00465"/>
    </source>
</evidence>
<evidence type="ECO:0000256" key="4">
    <source>
        <dbReference type="ARBA" id="ARBA00023027"/>
    </source>
</evidence>
<accession>A0A212J6N4</accession>
<evidence type="ECO:0000256" key="7">
    <source>
        <dbReference type="ARBA" id="ARBA00074848"/>
    </source>
</evidence>
<dbReference type="FunFam" id="1.20.1090.10:FF:000001">
    <property type="entry name" value="Aldehyde-alcohol dehydrogenase"/>
    <property type="match status" value="1"/>
</dbReference>
<feature type="domain" description="Fe-containing alcohol dehydrogenase-like C-terminal" evidence="10">
    <location>
        <begin position="191"/>
        <end position="387"/>
    </location>
</feature>
<proteinExistence type="inferred from homology"/>
<dbReference type="FunFam" id="3.40.50.1970:FF:000003">
    <property type="entry name" value="Alcohol dehydrogenase, iron-containing"/>
    <property type="match status" value="1"/>
</dbReference>
<dbReference type="InterPro" id="IPR056798">
    <property type="entry name" value="ADH_Fe_C"/>
</dbReference>
<sequence length="387" mass="41109">MTTYKPFEFRTVPAIQVEWSGARRLGEHLAERFSARDAFIVTDAGLVKAGLIGPVRDGLEASGFRVSLFDAVEADPPERVLQACVAQAREAGADIVVGLGGGSSLDVAKMTAVMLKSDQPLTEMYGIGKVTGGRTPLVLIPTTAGTGSEVTNIAILTTGETTKMGVVSPQLYADFVLLDAELTLGLPQTHTAATGIDAMVHAIESYTGRHKKNPLSDAFAREALRLLSANLLTVCRDPGDRKAREEMLLGATLAGQAFANSPVGAVHALAYPLGGHYHVPHGLSNALMLGPVLRFNLKAAAPHYAELAEVVLGPQSGSAEARAGAFVEEMLRLMDESGAPRRLRDVEVTDNSLALLASDAMKQQRLLVNNPVEVTEADALELYREAY</sequence>
<dbReference type="Pfam" id="PF25137">
    <property type="entry name" value="ADH_Fe_C"/>
    <property type="match status" value="1"/>
</dbReference>
<dbReference type="InterPro" id="IPR039697">
    <property type="entry name" value="Alcohol_dehydrogenase_Fe"/>
</dbReference>
<dbReference type="GO" id="GO:0004022">
    <property type="term" value="F:alcohol dehydrogenase (NAD+) activity"/>
    <property type="evidence" value="ECO:0007669"/>
    <property type="project" value="UniProtKB-EC"/>
</dbReference>
<comment type="cofactor">
    <cofactor evidence="1">
        <name>Fe cation</name>
        <dbReference type="ChEBI" id="CHEBI:24875"/>
    </cofactor>
</comment>
<evidence type="ECO:0000256" key="3">
    <source>
        <dbReference type="ARBA" id="ARBA00023002"/>
    </source>
</evidence>
<keyword evidence="3" id="KW-0560">Oxidoreductase</keyword>
<dbReference type="PANTHER" id="PTHR11496">
    <property type="entry name" value="ALCOHOL DEHYDROGENASE"/>
    <property type="match status" value="1"/>
</dbReference>
<dbReference type="EMBL" id="FLUO01000001">
    <property type="protein sequence ID" value="SBV95119.1"/>
    <property type="molecule type" value="Genomic_DNA"/>
</dbReference>
<evidence type="ECO:0000256" key="8">
    <source>
        <dbReference type="ARBA" id="ARBA00076680"/>
    </source>
</evidence>
<dbReference type="PANTHER" id="PTHR11496:SF102">
    <property type="entry name" value="ALCOHOL DEHYDROGENASE 4"/>
    <property type="match status" value="1"/>
</dbReference>
<comment type="catalytic activity">
    <reaction evidence="6">
        <text>a primary alcohol + NAD(+) = an aldehyde + NADH + H(+)</text>
        <dbReference type="Rhea" id="RHEA:10736"/>
        <dbReference type="ChEBI" id="CHEBI:15378"/>
        <dbReference type="ChEBI" id="CHEBI:15734"/>
        <dbReference type="ChEBI" id="CHEBI:17478"/>
        <dbReference type="ChEBI" id="CHEBI:57540"/>
        <dbReference type="ChEBI" id="CHEBI:57945"/>
        <dbReference type="EC" id="1.1.1.1"/>
    </reaction>
</comment>
<evidence type="ECO:0000259" key="10">
    <source>
        <dbReference type="Pfam" id="PF25137"/>
    </source>
</evidence>
<comment type="similarity">
    <text evidence="2">Belongs to the iron-containing alcohol dehydrogenase family.</text>
</comment>
<dbReference type="Gene3D" id="1.20.1090.10">
    <property type="entry name" value="Dehydroquinate synthase-like - alpha domain"/>
    <property type="match status" value="1"/>
</dbReference>
<evidence type="ECO:0000256" key="5">
    <source>
        <dbReference type="ARBA" id="ARBA00049164"/>
    </source>
</evidence>
<dbReference type="AlphaFoldDB" id="A0A212J6N4"/>
<evidence type="ECO:0000313" key="11">
    <source>
        <dbReference type="EMBL" id="SBV95119.1"/>
    </source>
</evidence>
<name>A0A212J6N4_9PROT</name>
<dbReference type="PROSITE" id="PS00913">
    <property type="entry name" value="ADH_IRON_1"/>
    <property type="match status" value="1"/>
</dbReference>
<protein>
    <recommendedName>
        <fullName evidence="7">Alcohol dehydrogenase 2</fullName>
    </recommendedName>
    <alternativeName>
        <fullName evidence="8">Alcohol dehydrogenase II</fullName>
    </alternativeName>
</protein>
<dbReference type="Pfam" id="PF00465">
    <property type="entry name" value="Fe-ADH"/>
    <property type="match status" value="1"/>
</dbReference>
<gene>
    <name evidence="11" type="ORF">KL86APRO_10595</name>
</gene>
<evidence type="ECO:0000256" key="2">
    <source>
        <dbReference type="ARBA" id="ARBA00007358"/>
    </source>
</evidence>
<comment type="catalytic activity">
    <reaction evidence="5">
        <text>a secondary alcohol + NAD(+) = a ketone + NADH + H(+)</text>
        <dbReference type="Rhea" id="RHEA:10740"/>
        <dbReference type="ChEBI" id="CHEBI:15378"/>
        <dbReference type="ChEBI" id="CHEBI:17087"/>
        <dbReference type="ChEBI" id="CHEBI:35681"/>
        <dbReference type="ChEBI" id="CHEBI:57540"/>
        <dbReference type="ChEBI" id="CHEBI:57945"/>
        <dbReference type="EC" id="1.1.1.1"/>
    </reaction>
</comment>
<evidence type="ECO:0000256" key="1">
    <source>
        <dbReference type="ARBA" id="ARBA00001962"/>
    </source>
</evidence>